<protein>
    <recommendedName>
        <fullName evidence="4">DUF883 domain-containing protein</fullName>
    </recommendedName>
</protein>
<organism evidence="2 3">
    <name type="scientific">Niveispirillum lacus</name>
    <dbReference type="NCBI Taxonomy" id="1981099"/>
    <lineage>
        <taxon>Bacteria</taxon>
        <taxon>Pseudomonadati</taxon>
        <taxon>Pseudomonadota</taxon>
        <taxon>Alphaproteobacteria</taxon>
        <taxon>Rhodospirillales</taxon>
        <taxon>Azospirillaceae</taxon>
        <taxon>Niveispirillum</taxon>
    </lineage>
</organism>
<keyword evidence="3" id="KW-1185">Reference proteome</keyword>
<feature type="transmembrane region" description="Helical" evidence="1">
    <location>
        <begin position="85"/>
        <end position="102"/>
    </location>
</feature>
<evidence type="ECO:0000313" key="3">
    <source>
        <dbReference type="Proteomes" id="UP000216998"/>
    </source>
</evidence>
<proteinExistence type="predicted"/>
<name>A0A255Z5E8_9PROT</name>
<dbReference type="Proteomes" id="UP000216998">
    <property type="component" value="Unassembled WGS sequence"/>
</dbReference>
<evidence type="ECO:0000313" key="2">
    <source>
        <dbReference type="EMBL" id="OYQ36708.1"/>
    </source>
</evidence>
<gene>
    <name evidence="2" type="ORF">CHU95_03880</name>
</gene>
<keyword evidence="1" id="KW-0472">Membrane</keyword>
<sequence length="104" mass="11121">MIMPQDGKTFKTAVPTDIEGLAAQFSELREDLAKLSHSVASMTDRRGRQMGSDISDGISEAFHYAERKGKSAEAEVEKTVASHPFLALALAAGVGLLIGAMTQR</sequence>
<keyword evidence="1" id="KW-0812">Transmembrane</keyword>
<accession>A0A255Z5E8</accession>
<keyword evidence="1" id="KW-1133">Transmembrane helix</keyword>
<dbReference type="AlphaFoldDB" id="A0A255Z5E8"/>
<evidence type="ECO:0008006" key="4">
    <source>
        <dbReference type="Google" id="ProtNLM"/>
    </source>
</evidence>
<dbReference type="OrthoDB" id="7862730at2"/>
<dbReference type="EMBL" id="NOXU01000021">
    <property type="protein sequence ID" value="OYQ36708.1"/>
    <property type="molecule type" value="Genomic_DNA"/>
</dbReference>
<reference evidence="2 3" key="1">
    <citation type="submission" date="2017-07" db="EMBL/GenBank/DDBJ databases">
        <title>Niveispirillum cyanobacteriorum sp. nov., isolated from cyanobacterial aggregates in a eutrophic lake.</title>
        <authorList>
            <person name="Cai H."/>
        </authorList>
    </citation>
    <scope>NUCLEOTIDE SEQUENCE [LARGE SCALE GENOMIC DNA]</scope>
    <source>
        <strain evidence="3">TH1-14</strain>
    </source>
</reference>
<comment type="caution">
    <text evidence="2">The sequence shown here is derived from an EMBL/GenBank/DDBJ whole genome shotgun (WGS) entry which is preliminary data.</text>
</comment>
<dbReference type="RefSeq" id="WP_094453929.1">
    <property type="nucleotide sequence ID" value="NZ_NOXU01000021.1"/>
</dbReference>
<evidence type="ECO:0000256" key="1">
    <source>
        <dbReference type="SAM" id="Phobius"/>
    </source>
</evidence>